<evidence type="ECO:0000256" key="9">
    <source>
        <dbReference type="ARBA" id="ARBA00022946"/>
    </source>
</evidence>
<accession>A0ABQ9J742</accession>
<evidence type="ECO:0000256" key="2">
    <source>
        <dbReference type="ARBA" id="ARBA00004434"/>
    </source>
</evidence>
<comment type="similarity">
    <text evidence="3">Belongs to the complex I NDUFB11 subunit family.</text>
</comment>
<keyword evidence="10" id="KW-0249">Electron transport</keyword>
<comment type="function">
    <text evidence="1">Accessory subunit of the mitochondrial membrane respiratory chain NADH dehydrogenase (Complex I), that is believed not to be involved in catalysis. Complex I functions in the transfer of electrons from NADH to the respiratory chain. The immediate electron acceptor for the enzyme is believed to be ubiquinone.</text>
</comment>
<keyword evidence="6" id="KW-0679">Respiratory chain</keyword>
<evidence type="ECO:0000256" key="13">
    <source>
        <dbReference type="ARBA" id="ARBA00023136"/>
    </source>
</evidence>
<evidence type="ECO:0000256" key="8">
    <source>
        <dbReference type="ARBA" id="ARBA00022792"/>
    </source>
</evidence>
<gene>
    <name evidence="18" type="ORF">NQ317_003299</name>
</gene>
<proteinExistence type="inferred from homology"/>
<evidence type="ECO:0000256" key="4">
    <source>
        <dbReference type="ARBA" id="ARBA00018632"/>
    </source>
</evidence>
<keyword evidence="12" id="KW-0496">Mitochondrion</keyword>
<keyword evidence="8" id="KW-0999">Mitochondrion inner membrane</keyword>
<keyword evidence="5" id="KW-0813">Transport</keyword>
<keyword evidence="7 17" id="KW-0812">Transmembrane</keyword>
<evidence type="ECO:0000313" key="18">
    <source>
        <dbReference type="EMBL" id="KAJ8973445.1"/>
    </source>
</evidence>
<evidence type="ECO:0000256" key="1">
    <source>
        <dbReference type="ARBA" id="ARBA00003195"/>
    </source>
</evidence>
<dbReference type="InterPro" id="IPR019329">
    <property type="entry name" value="NADH_UbQ_OxRdtase_ESSS_su"/>
</dbReference>
<comment type="subcellular location">
    <subcellularLocation>
        <location evidence="2">Mitochondrion inner membrane</location>
        <topology evidence="2">Single-pass membrane protein</topology>
    </subcellularLocation>
</comment>
<keyword evidence="19" id="KW-1185">Reference proteome</keyword>
<evidence type="ECO:0000256" key="17">
    <source>
        <dbReference type="SAM" id="Phobius"/>
    </source>
</evidence>
<sequence>MSKIIYLPRSLLRNFFPNLNRRFVSTSKKNNETIKAEICKTEPQAEKNWVCYGYDYNSKQADRNAMHSITFASITLCMVVGGFAWMYMPDYNLRDWAQREAFLELRRREQAGLPLIDPNIIDPAKIALPSDEELGDTEIII</sequence>
<evidence type="ECO:0000256" key="15">
    <source>
        <dbReference type="ARBA" id="ARBA00031387"/>
    </source>
</evidence>
<evidence type="ECO:0000256" key="3">
    <source>
        <dbReference type="ARBA" id="ARBA00008915"/>
    </source>
</evidence>
<protein>
    <recommendedName>
        <fullName evidence="4">NADH dehydrogenase [ubiquinone] 1 beta subcomplex subunit 11, mitochondrial</fullName>
    </recommendedName>
    <alternativeName>
        <fullName evidence="15">Complex I-ESSS</fullName>
    </alternativeName>
    <alternativeName>
        <fullName evidence="14">NADH-ubiquinone oxidoreductase ESSS subunit</fullName>
    </alternativeName>
</protein>
<dbReference type="Proteomes" id="UP001162164">
    <property type="component" value="Unassembled WGS sequence"/>
</dbReference>
<evidence type="ECO:0000256" key="7">
    <source>
        <dbReference type="ARBA" id="ARBA00022692"/>
    </source>
</evidence>
<feature type="transmembrane region" description="Helical" evidence="17">
    <location>
        <begin position="69"/>
        <end position="88"/>
    </location>
</feature>
<dbReference type="EMBL" id="JAPWTJ010001174">
    <property type="protein sequence ID" value="KAJ8973445.1"/>
    <property type="molecule type" value="Genomic_DNA"/>
</dbReference>
<organism evidence="18 19">
    <name type="scientific">Molorchus minor</name>
    <dbReference type="NCBI Taxonomy" id="1323400"/>
    <lineage>
        <taxon>Eukaryota</taxon>
        <taxon>Metazoa</taxon>
        <taxon>Ecdysozoa</taxon>
        <taxon>Arthropoda</taxon>
        <taxon>Hexapoda</taxon>
        <taxon>Insecta</taxon>
        <taxon>Pterygota</taxon>
        <taxon>Neoptera</taxon>
        <taxon>Endopterygota</taxon>
        <taxon>Coleoptera</taxon>
        <taxon>Polyphaga</taxon>
        <taxon>Cucujiformia</taxon>
        <taxon>Chrysomeloidea</taxon>
        <taxon>Cerambycidae</taxon>
        <taxon>Lamiinae</taxon>
        <taxon>Monochamini</taxon>
        <taxon>Molorchus</taxon>
    </lineage>
</organism>
<keyword evidence="13 17" id="KW-0472">Membrane</keyword>
<comment type="caution">
    <text evidence="18">The sequence shown here is derived from an EMBL/GenBank/DDBJ whole genome shotgun (WGS) entry which is preliminary data.</text>
</comment>
<evidence type="ECO:0000256" key="14">
    <source>
        <dbReference type="ARBA" id="ARBA00030753"/>
    </source>
</evidence>
<comment type="subunit">
    <text evidence="16">Complex I is composed of 45 different subunits. Interacts with BCAP31.</text>
</comment>
<evidence type="ECO:0000313" key="19">
    <source>
        <dbReference type="Proteomes" id="UP001162164"/>
    </source>
</evidence>
<dbReference type="Pfam" id="PF10183">
    <property type="entry name" value="ESSS"/>
    <property type="match status" value="1"/>
</dbReference>
<keyword evidence="9" id="KW-0809">Transit peptide</keyword>
<evidence type="ECO:0000256" key="16">
    <source>
        <dbReference type="ARBA" id="ARBA00046528"/>
    </source>
</evidence>
<evidence type="ECO:0000256" key="11">
    <source>
        <dbReference type="ARBA" id="ARBA00022989"/>
    </source>
</evidence>
<reference evidence="18" key="1">
    <citation type="journal article" date="2023" name="Insect Mol. Biol.">
        <title>Genome sequencing provides insights into the evolution of gene families encoding plant cell wall-degrading enzymes in longhorned beetles.</title>
        <authorList>
            <person name="Shin N.R."/>
            <person name="Okamura Y."/>
            <person name="Kirsch R."/>
            <person name="Pauchet Y."/>
        </authorList>
    </citation>
    <scope>NUCLEOTIDE SEQUENCE</scope>
    <source>
        <strain evidence="18">MMC_N1</strain>
    </source>
</reference>
<keyword evidence="11 17" id="KW-1133">Transmembrane helix</keyword>
<evidence type="ECO:0000256" key="12">
    <source>
        <dbReference type="ARBA" id="ARBA00023128"/>
    </source>
</evidence>
<evidence type="ECO:0000256" key="10">
    <source>
        <dbReference type="ARBA" id="ARBA00022982"/>
    </source>
</evidence>
<dbReference type="PANTHER" id="PTHR13327">
    <property type="entry name" value="NADH-UBIQUINONE OXIDOREDUCTASE ESSS SUBUNIT, MITOCHONDRIAL PRECURSOR"/>
    <property type="match status" value="1"/>
</dbReference>
<evidence type="ECO:0000256" key="6">
    <source>
        <dbReference type="ARBA" id="ARBA00022660"/>
    </source>
</evidence>
<evidence type="ECO:0000256" key="5">
    <source>
        <dbReference type="ARBA" id="ARBA00022448"/>
    </source>
</evidence>
<name>A0ABQ9J742_9CUCU</name>
<dbReference type="PANTHER" id="PTHR13327:SF0">
    <property type="entry name" value="NADH DEHYDROGENASE [UBIQUINONE] 1 BETA SUBCOMPLEX SUBUNIT 11, MITOCHONDRIAL"/>
    <property type="match status" value="1"/>
</dbReference>